<gene>
    <name evidence="1" type="ORF">BTBSAS_10273</name>
</gene>
<organism evidence="1 2">
    <name type="scientific">Brochothrix thermosphacta</name>
    <name type="common">Microbacterium thermosphactum</name>
    <dbReference type="NCBI Taxonomy" id="2756"/>
    <lineage>
        <taxon>Bacteria</taxon>
        <taxon>Bacillati</taxon>
        <taxon>Bacillota</taxon>
        <taxon>Bacilli</taxon>
        <taxon>Bacillales</taxon>
        <taxon>Listeriaceae</taxon>
        <taxon>Brochothrix</taxon>
    </lineage>
</organism>
<protein>
    <submittedName>
        <fullName evidence="1">Uncharacterized protein</fullName>
    </submittedName>
</protein>
<dbReference type="AlphaFoldDB" id="A0A2X0QQI8"/>
<evidence type="ECO:0000313" key="1">
    <source>
        <dbReference type="EMBL" id="SPP26102.1"/>
    </source>
</evidence>
<dbReference type="Proteomes" id="UP000270190">
    <property type="component" value="Unassembled WGS sequence"/>
</dbReference>
<name>A0A2X0QQI8_BROTH</name>
<dbReference type="EMBL" id="OUNC01000001">
    <property type="protein sequence ID" value="SPP26102.1"/>
    <property type="molecule type" value="Genomic_DNA"/>
</dbReference>
<accession>A0A2X0QQI8</accession>
<sequence>MKLTESNKKTYWIVDQFLQSFFAWFSDFILKGIYINIDFFWKNGVSDIFHHQHHKL</sequence>
<proteinExistence type="predicted"/>
<evidence type="ECO:0000313" key="2">
    <source>
        <dbReference type="Proteomes" id="UP000270190"/>
    </source>
</evidence>
<reference evidence="2" key="1">
    <citation type="submission" date="2018-04" db="EMBL/GenBank/DDBJ databases">
        <authorList>
            <person name="Illikoud N."/>
        </authorList>
    </citation>
    <scope>NUCLEOTIDE SEQUENCE [LARGE SCALE GENOMIC DNA]</scope>
</reference>